<feature type="transmembrane region" description="Helical" evidence="6">
    <location>
        <begin position="31"/>
        <end position="51"/>
    </location>
</feature>
<dbReference type="Pfam" id="PF09335">
    <property type="entry name" value="VTT_dom"/>
    <property type="match status" value="1"/>
</dbReference>
<dbReference type="InterPro" id="IPR032816">
    <property type="entry name" value="VTT_dom"/>
</dbReference>
<dbReference type="Proteomes" id="UP001596434">
    <property type="component" value="Unassembled WGS sequence"/>
</dbReference>
<evidence type="ECO:0000256" key="1">
    <source>
        <dbReference type="ARBA" id="ARBA00004651"/>
    </source>
</evidence>
<feature type="transmembrane region" description="Helical" evidence="6">
    <location>
        <begin position="156"/>
        <end position="178"/>
    </location>
</feature>
<keyword evidence="3 6" id="KW-0812">Transmembrane</keyword>
<evidence type="ECO:0000259" key="7">
    <source>
        <dbReference type="Pfam" id="PF09335"/>
    </source>
</evidence>
<dbReference type="RefSeq" id="WP_379702669.1">
    <property type="nucleotide sequence ID" value="NZ_JBHTAT010000001.1"/>
</dbReference>
<gene>
    <name evidence="8" type="ORF">ACFQKE_03970</name>
</gene>
<evidence type="ECO:0000256" key="5">
    <source>
        <dbReference type="ARBA" id="ARBA00023136"/>
    </source>
</evidence>
<evidence type="ECO:0000313" key="9">
    <source>
        <dbReference type="Proteomes" id="UP001596434"/>
    </source>
</evidence>
<keyword evidence="9" id="KW-1185">Reference proteome</keyword>
<sequence length="182" mass="19328">MCPHGAECSVFAPLQVAQLPDALRELLAADYGLLVLFGVFVLEGAMLLYVVPSELVVPGALALLGGSVANAVTVVGIAVAGATVGQFALFTLAKRAGRERLLGSRWFRVSDDALARFEGWFDRWGPVVVPVSNTLLFTRGMVTVPAGLAGMDDRRFLLLSALGTLSFESILAGLYLWFGTVL</sequence>
<keyword evidence="5 6" id="KW-0472">Membrane</keyword>
<evidence type="ECO:0000313" key="8">
    <source>
        <dbReference type="EMBL" id="MFC7254464.1"/>
    </source>
</evidence>
<keyword evidence="4 6" id="KW-1133">Transmembrane helix</keyword>
<organism evidence="8 9">
    <name type="scientific">Haloplanus litoreus</name>
    <dbReference type="NCBI Taxonomy" id="767515"/>
    <lineage>
        <taxon>Archaea</taxon>
        <taxon>Methanobacteriati</taxon>
        <taxon>Methanobacteriota</taxon>
        <taxon>Stenosarchaea group</taxon>
        <taxon>Halobacteria</taxon>
        <taxon>Halobacteriales</taxon>
        <taxon>Haloferacaceae</taxon>
        <taxon>Haloplanus</taxon>
    </lineage>
</organism>
<keyword evidence="2" id="KW-1003">Cell membrane</keyword>
<evidence type="ECO:0000256" key="3">
    <source>
        <dbReference type="ARBA" id="ARBA00022692"/>
    </source>
</evidence>
<evidence type="ECO:0000256" key="4">
    <source>
        <dbReference type="ARBA" id="ARBA00022989"/>
    </source>
</evidence>
<reference evidence="8 9" key="1">
    <citation type="journal article" date="2019" name="Int. J. Syst. Evol. Microbiol.">
        <title>The Global Catalogue of Microorganisms (GCM) 10K type strain sequencing project: providing services to taxonomists for standard genome sequencing and annotation.</title>
        <authorList>
            <consortium name="The Broad Institute Genomics Platform"/>
            <consortium name="The Broad Institute Genome Sequencing Center for Infectious Disease"/>
            <person name="Wu L."/>
            <person name="Ma J."/>
        </authorList>
    </citation>
    <scope>NUCLEOTIDE SEQUENCE [LARGE SCALE GENOMIC DNA]</scope>
    <source>
        <strain evidence="8 9">GX21</strain>
    </source>
</reference>
<protein>
    <submittedName>
        <fullName evidence="8">DedA family protein</fullName>
    </submittedName>
</protein>
<dbReference type="PANTHER" id="PTHR42709:SF6">
    <property type="entry name" value="UNDECAPRENYL PHOSPHATE TRANSPORTER A"/>
    <property type="match status" value="1"/>
</dbReference>
<name>A0ABD5ZVA5_9EURY</name>
<evidence type="ECO:0000256" key="2">
    <source>
        <dbReference type="ARBA" id="ARBA00022475"/>
    </source>
</evidence>
<comment type="subcellular location">
    <subcellularLocation>
        <location evidence="1">Cell membrane</location>
        <topology evidence="1">Multi-pass membrane protein</topology>
    </subcellularLocation>
</comment>
<dbReference type="GO" id="GO:0005886">
    <property type="term" value="C:plasma membrane"/>
    <property type="evidence" value="ECO:0007669"/>
    <property type="project" value="UniProtKB-SubCell"/>
</dbReference>
<evidence type="ECO:0000256" key="6">
    <source>
        <dbReference type="SAM" id="Phobius"/>
    </source>
</evidence>
<dbReference type="InterPro" id="IPR051311">
    <property type="entry name" value="DedA_domain"/>
</dbReference>
<dbReference type="AlphaFoldDB" id="A0ABD5ZVA5"/>
<dbReference type="GeneID" id="96952778"/>
<accession>A0ABD5ZVA5</accession>
<dbReference type="PANTHER" id="PTHR42709">
    <property type="entry name" value="ALKALINE PHOSPHATASE LIKE PROTEIN"/>
    <property type="match status" value="1"/>
</dbReference>
<proteinExistence type="predicted"/>
<comment type="caution">
    <text evidence="8">The sequence shown here is derived from an EMBL/GenBank/DDBJ whole genome shotgun (WGS) entry which is preliminary data.</text>
</comment>
<feature type="transmembrane region" description="Helical" evidence="6">
    <location>
        <begin position="71"/>
        <end position="92"/>
    </location>
</feature>
<dbReference type="EMBL" id="JBHTAT010000001">
    <property type="protein sequence ID" value="MFC7254464.1"/>
    <property type="molecule type" value="Genomic_DNA"/>
</dbReference>
<feature type="domain" description="VTT" evidence="7">
    <location>
        <begin position="60"/>
        <end position="166"/>
    </location>
</feature>